<sequence length="228" mass="25383">MIICVRYSDGLILPEGVIDFEETLLQDPMREIAPVTPESECLVVCLVYSSGTTGLPKGVRHTNRAFHCGLEMLRSHFLHEIYSVLGVDPVDWYEEAQVVALGFYHISGFLFLNWFLVTGSPIVLMKVFDGDVYLNAIGQFQPRFLLVSPPIFAYLAKDPAGKKCSLSSVEMIMCGAAPLSKELSDEFQANHPNVKYIVQSDRVIPYFFIINTVRGNVKANTAWAVSNG</sequence>
<dbReference type="AlphaFoldDB" id="A0AAN5CSM9"/>
<name>A0AAN5CSM9_9BILA</name>
<dbReference type="Proteomes" id="UP001328107">
    <property type="component" value="Unassembled WGS sequence"/>
</dbReference>
<evidence type="ECO:0000313" key="6">
    <source>
        <dbReference type="EMBL" id="GMR50076.1"/>
    </source>
</evidence>
<dbReference type="Gene3D" id="3.40.50.980">
    <property type="match status" value="2"/>
</dbReference>
<organism evidence="6 7">
    <name type="scientific">Pristionchus mayeri</name>
    <dbReference type="NCBI Taxonomy" id="1317129"/>
    <lineage>
        <taxon>Eukaryota</taxon>
        <taxon>Metazoa</taxon>
        <taxon>Ecdysozoa</taxon>
        <taxon>Nematoda</taxon>
        <taxon>Chromadorea</taxon>
        <taxon>Rhabditida</taxon>
        <taxon>Rhabditina</taxon>
        <taxon>Diplogasteromorpha</taxon>
        <taxon>Diplogasteroidea</taxon>
        <taxon>Neodiplogasteridae</taxon>
        <taxon>Pristionchus</taxon>
    </lineage>
</organism>
<proteinExistence type="inferred from homology"/>
<comment type="subcellular location">
    <subcellularLocation>
        <location evidence="1">Peroxisome</location>
    </subcellularLocation>
</comment>
<comment type="caution">
    <text evidence="6">The sequence shown here is derived from an EMBL/GenBank/DDBJ whole genome shotgun (WGS) entry which is preliminary data.</text>
</comment>
<feature type="domain" description="AMP-dependent synthetase/ligase" evidence="5">
    <location>
        <begin position="34"/>
        <end position="199"/>
    </location>
</feature>
<evidence type="ECO:0000256" key="2">
    <source>
        <dbReference type="ARBA" id="ARBA00006432"/>
    </source>
</evidence>
<accession>A0AAN5CSM9</accession>
<reference evidence="7" key="1">
    <citation type="submission" date="2022-10" db="EMBL/GenBank/DDBJ databases">
        <title>Genome assembly of Pristionchus species.</title>
        <authorList>
            <person name="Yoshida K."/>
            <person name="Sommer R.J."/>
        </authorList>
    </citation>
    <scope>NUCLEOTIDE SEQUENCE [LARGE SCALE GENOMIC DNA]</scope>
    <source>
        <strain evidence="7">RS5460</strain>
    </source>
</reference>
<dbReference type="PANTHER" id="PTHR24096:SF149">
    <property type="entry name" value="AMP-BINDING DOMAIN-CONTAINING PROTEIN-RELATED"/>
    <property type="match status" value="1"/>
</dbReference>
<protein>
    <recommendedName>
        <fullName evidence="5">AMP-dependent synthetase/ligase domain-containing protein</fullName>
    </recommendedName>
</protein>
<dbReference type="InterPro" id="IPR020845">
    <property type="entry name" value="AMP-binding_CS"/>
</dbReference>
<dbReference type="InterPro" id="IPR000873">
    <property type="entry name" value="AMP-dep_synth/lig_dom"/>
</dbReference>
<evidence type="ECO:0000256" key="3">
    <source>
        <dbReference type="ARBA" id="ARBA00022598"/>
    </source>
</evidence>
<dbReference type="GO" id="GO:0005777">
    <property type="term" value="C:peroxisome"/>
    <property type="evidence" value="ECO:0007669"/>
    <property type="project" value="UniProtKB-SubCell"/>
</dbReference>
<evidence type="ECO:0000256" key="1">
    <source>
        <dbReference type="ARBA" id="ARBA00004275"/>
    </source>
</evidence>
<dbReference type="PROSITE" id="PS00455">
    <property type="entry name" value="AMP_BINDING"/>
    <property type="match status" value="1"/>
</dbReference>
<dbReference type="Pfam" id="PF00501">
    <property type="entry name" value="AMP-binding"/>
    <property type="match status" value="1"/>
</dbReference>
<keyword evidence="4" id="KW-0576">Peroxisome</keyword>
<evidence type="ECO:0000256" key="4">
    <source>
        <dbReference type="ARBA" id="ARBA00023140"/>
    </source>
</evidence>
<dbReference type="PANTHER" id="PTHR24096">
    <property type="entry name" value="LONG-CHAIN-FATTY-ACID--COA LIGASE"/>
    <property type="match status" value="1"/>
</dbReference>
<dbReference type="EMBL" id="BTRK01000004">
    <property type="protein sequence ID" value="GMR50076.1"/>
    <property type="molecule type" value="Genomic_DNA"/>
</dbReference>
<evidence type="ECO:0000259" key="5">
    <source>
        <dbReference type="Pfam" id="PF00501"/>
    </source>
</evidence>
<gene>
    <name evidence="6" type="ORF">PMAYCL1PPCAC_20271</name>
</gene>
<dbReference type="SUPFAM" id="SSF56801">
    <property type="entry name" value="Acetyl-CoA synthetase-like"/>
    <property type="match status" value="1"/>
</dbReference>
<keyword evidence="3" id="KW-0436">Ligase</keyword>
<dbReference type="GO" id="GO:0016405">
    <property type="term" value="F:CoA-ligase activity"/>
    <property type="evidence" value="ECO:0007669"/>
    <property type="project" value="TreeGrafter"/>
</dbReference>
<keyword evidence="7" id="KW-1185">Reference proteome</keyword>
<comment type="similarity">
    <text evidence="2">Belongs to the ATP-dependent AMP-binding enzyme family.</text>
</comment>
<evidence type="ECO:0000313" key="7">
    <source>
        <dbReference type="Proteomes" id="UP001328107"/>
    </source>
</evidence>